<evidence type="ECO:0000313" key="2">
    <source>
        <dbReference type="EMBL" id="MCG2460457.1"/>
    </source>
</evidence>
<feature type="domain" description="Methylmalonyl-CoA mutase alpha/beta chain catalytic" evidence="1">
    <location>
        <begin position="150"/>
        <end position="431"/>
    </location>
</feature>
<proteinExistence type="predicted"/>
<dbReference type="InterPro" id="IPR016176">
    <property type="entry name" value="Cbl-dep_enz_cat"/>
</dbReference>
<dbReference type="EMBL" id="JAIRBC010000008">
    <property type="protein sequence ID" value="MCG2460457.1"/>
    <property type="molecule type" value="Genomic_DNA"/>
</dbReference>
<name>A0AAE3JSD1_9FLAO</name>
<organism evidence="2 3">
    <name type="scientific">Cerina litoralis</name>
    <dbReference type="NCBI Taxonomy" id="2874477"/>
    <lineage>
        <taxon>Bacteria</taxon>
        <taxon>Pseudomonadati</taxon>
        <taxon>Bacteroidota</taxon>
        <taxon>Flavobacteriia</taxon>
        <taxon>Flavobacteriales</taxon>
        <taxon>Flavobacteriaceae</taxon>
        <taxon>Cerina</taxon>
    </lineage>
</organism>
<protein>
    <submittedName>
        <fullName evidence="2">Methylmalonyl-CoA mutase subunit beta</fullName>
    </submittedName>
</protein>
<dbReference type="PANTHER" id="PTHR48101:SF1">
    <property type="entry name" value="METHYLMALONYL-COA MUTASE, LARGE SUBUNIT"/>
    <property type="match status" value="1"/>
</dbReference>
<dbReference type="Gene3D" id="3.20.20.240">
    <property type="entry name" value="Methylmalonyl-CoA mutase"/>
    <property type="match status" value="1"/>
</dbReference>
<keyword evidence="3" id="KW-1185">Reference proteome</keyword>
<reference evidence="2" key="1">
    <citation type="submission" date="2023-02" db="EMBL/GenBank/DDBJ databases">
        <title>Genome of Flavobacteriaceae gen. nov. sp. strain F89.</title>
        <authorList>
            <person name="Wang Y."/>
        </authorList>
    </citation>
    <scope>NUCLEOTIDE SEQUENCE</scope>
    <source>
        <strain evidence="2">F89</strain>
    </source>
</reference>
<accession>A0AAE3JSD1</accession>
<dbReference type="GO" id="GO:0016866">
    <property type="term" value="F:intramolecular transferase activity"/>
    <property type="evidence" value="ECO:0007669"/>
    <property type="project" value="InterPro"/>
</dbReference>
<sequence>MNEEGLFSEFPEVSAKAWKQKIQYGLRGADYNETLVWESPEGIKIKPFYHAEDMEGQPKYSCPLPRHWTIAQEIYAGNAILANKKAQTALKNGTESLVFKIPSDDISLETLLSGIDIGRVPLFFDLQFLSTSYVRKVFNFLKGTPHKLRFQTDIIGHLARTGNWFYNLKEDHRIVGKILSEIDFPSLSVDATRYQNAGANMVQQLAYSLAHANEYLNYFEAKSLQPILFKVAVGSNYFFEIAKLRALRLLWGTLASEYGISSDCHIIAQPTKRNKTLYDYNTNMLRTTTECLSAILGGADTVLNLPYDAVYHKDNKFAERMARNQLLILKNESYFDRGADPAAGSYYIETLTRQLAEKGLELFKSIETGGGFLTQLKNHTLQKKIKESAQREQQRFSAGQEVLVGTNKYQNTNDRMKDELELYPFVKTNARKTLVEPIIERRMAENLEKERLDKEG</sequence>
<dbReference type="Proteomes" id="UP001200642">
    <property type="component" value="Unassembled WGS sequence"/>
</dbReference>
<evidence type="ECO:0000313" key="3">
    <source>
        <dbReference type="Proteomes" id="UP001200642"/>
    </source>
</evidence>
<dbReference type="GO" id="GO:0031419">
    <property type="term" value="F:cobalamin binding"/>
    <property type="evidence" value="ECO:0007669"/>
    <property type="project" value="InterPro"/>
</dbReference>
<evidence type="ECO:0000259" key="1">
    <source>
        <dbReference type="Pfam" id="PF01642"/>
    </source>
</evidence>
<dbReference type="RefSeq" id="WP_317901601.1">
    <property type="nucleotide sequence ID" value="NZ_JAIRBC010000008.1"/>
</dbReference>
<dbReference type="CDD" id="cd03677">
    <property type="entry name" value="MM_CoA_mutase_beta"/>
    <property type="match status" value="1"/>
</dbReference>
<comment type="caution">
    <text evidence="2">The sequence shown here is derived from an EMBL/GenBank/DDBJ whole genome shotgun (WGS) entry which is preliminary data.</text>
</comment>
<dbReference type="PANTHER" id="PTHR48101">
    <property type="entry name" value="METHYLMALONYL-COA MUTASE, MITOCHONDRIAL-RELATED"/>
    <property type="match status" value="1"/>
</dbReference>
<dbReference type="AlphaFoldDB" id="A0AAE3JSD1"/>
<gene>
    <name evidence="2" type="ORF">K8352_06840</name>
</gene>
<dbReference type="SUPFAM" id="SSF51703">
    <property type="entry name" value="Cobalamin (vitamin B12)-dependent enzymes"/>
    <property type="match status" value="1"/>
</dbReference>
<dbReference type="InterPro" id="IPR006099">
    <property type="entry name" value="MeMalonylCoA_mutase_a/b_cat"/>
</dbReference>
<dbReference type="Pfam" id="PF01642">
    <property type="entry name" value="MM_CoA_mutase"/>
    <property type="match status" value="1"/>
</dbReference>